<dbReference type="GO" id="GO:0000400">
    <property type="term" value="F:four-way junction DNA binding"/>
    <property type="evidence" value="ECO:0007669"/>
    <property type="project" value="UniProtKB-UniRule"/>
</dbReference>
<dbReference type="PANTHER" id="PTHR42848:SF1">
    <property type="entry name" value="HOLLIDAY JUNCTION BRANCH MIGRATION COMPLEX SUBUNIT RUVB"/>
    <property type="match status" value="1"/>
</dbReference>
<dbReference type="OrthoDB" id="9804478at2"/>
<dbReference type="SMART" id="SM00382">
    <property type="entry name" value="AAA"/>
    <property type="match status" value="1"/>
</dbReference>
<dbReference type="CDD" id="cd00009">
    <property type="entry name" value="AAA"/>
    <property type="match status" value="1"/>
</dbReference>
<dbReference type="GO" id="GO:0048476">
    <property type="term" value="C:Holliday junction resolvase complex"/>
    <property type="evidence" value="ECO:0007669"/>
    <property type="project" value="UniProtKB-UniRule"/>
</dbReference>
<dbReference type="NCBIfam" id="NF000868">
    <property type="entry name" value="PRK00080.1"/>
    <property type="match status" value="1"/>
</dbReference>
<name>A0A5B8K636_9MOLU</name>
<dbReference type="InterPro" id="IPR027417">
    <property type="entry name" value="P-loop_NTPase"/>
</dbReference>
<comment type="catalytic activity">
    <reaction evidence="9">
        <text>ATP + H2O = ADP + phosphate + H(+)</text>
        <dbReference type="Rhea" id="RHEA:13065"/>
        <dbReference type="ChEBI" id="CHEBI:15377"/>
        <dbReference type="ChEBI" id="CHEBI:15378"/>
        <dbReference type="ChEBI" id="CHEBI:30616"/>
        <dbReference type="ChEBI" id="CHEBI:43474"/>
        <dbReference type="ChEBI" id="CHEBI:456216"/>
    </reaction>
</comment>
<keyword evidence="11" id="KW-0347">Helicase</keyword>
<feature type="binding site" evidence="9">
    <location>
        <position position="166"/>
    </location>
    <ligand>
        <name>ATP</name>
        <dbReference type="ChEBI" id="CHEBI:30616"/>
    </ligand>
</feature>
<feature type="binding site" evidence="9">
    <location>
        <position position="51"/>
    </location>
    <ligand>
        <name>Mg(2+)</name>
        <dbReference type="ChEBI" id="CHEBI:18420"/>
    </ligand>
</feature>
<feature type="binding site" evidence="9">
    <location>
        <position position="5"/>
    </location>
    <ligand>
        <name>ATP</name>
        <dbReference type="ChEBI" id="CHEBI:30616"/>
    </ligand>
</feature>
<dbReference type="InterPro" id="IPR036390">
    <property type="entry name" value="WH_DNA-bd_sf"/>
</dbReference>
<dbReference type="Proteomes" id="UP000317512">
    <property type="component" value="Chromosome"/>
</dbReference>
<dbReference type="InterPro" id="IPR041445">
    <property type="entry name" value="AAA_lid_4"/>
</dbReference>
<evidence type="ECO:0000256" key="7">
    <source>
        <dbReference type="ARBA" id="ARBA00023172"/>
    </source>
</evidence>
<comment type="domain">
    <text evidence="9">Has 3 domains, the large (RuvB-L) and small ATPase (RuvB-S) domains and the C-terminal head (RuvB-H) domain. The head domain binds DNA, while the ATPase domains jointly bind ATP, ADP or are empty depending on the state of the subunit in the translocation cycle. During a single DNA translocation step the structure of each domain remains the same, but their relative positions change.</text>
</comment>
<keyword evidence="1 9" id="KW-0963">Cytoplasm</keyword>
<feature type="binding site" evidence="9">
    <location>
        <position position="300"/>
    </location>
    <ligand>
        <name>DNA</name>
        <dbReference type="ChEBI" id="CHEBI:16991"/>
    </ligand>
</feature>
<dbReference type="Gene3D" id="3.40.50.300">
    <property type="entry name" value="P-loop containing nucleotide triphosphate hydrolases"/>
    <property type="match status" value="1"/>
</dbReference>
<comment type="similarity">
    <text evidence="9">Belongs to the RuvB family.</text>
</comment>
<evidence type="ECO:0000256" key="6">
    <source>
        <dbReference type="ARBA" id="ARBA00023125"/>
    </source>
</evidence>
<dbReference type="SUPFAM" id="SSF46785">
    <property type="entry name" value="Winged helix' DNA-binding domain"/>
    <property type="match status" value="1"/>
</dbReference>
<dbReference type="NCBIfam" id="TIGR00635">
    <property type="entry name" value="ruvB"/>
    <property type="match status" value="1"/>
</dbReference>
<evidence type="ECO:0000256" key="4">
    <source>
        <dbReference type="ARBA" id="ARBA00022801"/>
    </source>
</evidence>
<evidence type="ECO:0000313" key="12">
    <source>
        <dbReference type="Proteomes" id="UP000317512"/>
    </source>
</evidence>
<proteinExistence type="inferred from homology"/>
<evidence type="ECO:0000256" key="9">
    <source>
        <dbReference type="HAMAP-Rule" id="MF_00016"/>
    </source>
</evidence>
<feature type="binding site" evidence="9">
    <location>
        <position position="51"/>
    </location>
    <ligand>
        <name>ATP</name>
        <dbReference type="ChEBI" id="CHEBI:30616"/>
    </ligand>
</feature>
<evidence type="ECO:0000256" key="8">
    <source>
        <dbReference type="ARBA" id="ARBA00023204"/>
    </source>
</evidence>
<evidence type="ECO:0000256" key="5">
    <source>
        <dbReference type="ARBA" id="ARBA00022840"/>
    </source>
</evidence>
<dbReference type="RefSeq" id="WP_146308957.1">
    <property type="nucleotide sequence ID" value="NZ_CP041663.1"/>
</dbReference>
<keyword evidence="5 9" id="KW-0067">ATP-binding</keyword>
<dbReference type="AlphaFoldDB" id="A0A5B8K636"/>
<evidence type="ECO:0000259" key="10">
    <source>
        <dbReference type="SMART" id="SM00382"/>
    </source>
</evidence>
<dbReference type="HAMAP" id="MF_00016">
    <property type="entry name" value="DNA_HJ_migration_RuvB"/>
    <property type="match status" value="1"/>
</dbReference>
<feature type="region of interest" description="Small ATPAse domain (RuvB-S)" evidence="9">
    <location>
        <begin position="167"/>
        <end position="237"/>
    </location>
</feature>
<evidence type="ECO:0000313" key="11">
    <source>
        <dbReference type="EMBL" id="QDY88495.1"/>
    </source>
</evidence>
<dbReference type="SUPFAM" id="SSF52540">
    <property type="entry name" value="P-loop containing nucleoside triphosphate hydrolases"/>
    <property type="match status" value="1"/>
</dbReference>
<dbReference type="PANTHER" id="PTHR42848">
    <property type="match status" value="1"/>
</dbReference>
<comment type="subunit">
    <text evidence="9">Homohexamer. Forms an RuvA(8)-RuvB(12)-Holliday junction (HJ) complex. HJ DNA is sandwiched between 2 RuvA tetramers; dsDNA enters through RuvA and exits via RuvB. An RuvB hexamer assembles on each DNA strand where it exits the tetramer. Each RuvB hexamer is contacted by two RuvA subunits (via domain III) on 2 adjacent RuvB subunits; this complex drives branch migration. In the full resolvosome a probable DNA-RuvA(4)-RuvB(12)-RuvC(2) complex forms which resolves the HJ.</text>
</comment>
<dbReference type="GO" id="GO:0005737">
    <property type="term" value="C:cytoplasm"/>
    <property type="evidence" value="ECO:0007669"/>
    <property type="project" value="UniProtKB-SubCell"/>
</dbReference>
<keyword evidence="6 9" id="KW-0238">DNA-binding</keyword>
<reference evidence="12" key="1">
    <citation type="submission" date="2019-07" db="EMBL/GenBank/DDBJ databases">
        <title>Complete genome sequences of three Mycoplasma sp. 1220 strains.</title>
        <authorList>
            <person name="Grozner D."/>
            <person name="Forro B."/>
            <person name="Kovacs A.B."/>
            <person name="Marton S."/>
            <person name="Banyai K."/>
            <person name="Kreizinger Z."/>
            <person name="Sulyok K.M."/>
            <person name="Gyuranecz M."/>
        </authorList>
    </citation>
    <scope>NUCLEOTIDE SEQUENCE [LARGE SCALE GENOMIC DNA]</scope>
    <source>
        <strain evidence="12">MYCAV93</strain>
    </source>
</reference>
<accession>A0A5B8K636</accession>
<comment type="subcellular location">
    <subcellularLocation>
        <location evidence="9">Cytoplasm</location>
    </subcellularLocation>
</comment>
<feature type="binding site" evidence="9">
    <location>
        <position position="295"/>
    </location>
    <ligand>
        <name>DNA</name>
        <dbReference type="ChEBI" id="CHEBI:16991"/>
    </ligand>
</feature>
<feature type="region of interest" description="Head domain (RuvB-H)" evidence="9">
    <location>
        <begin position="240"/>
        <end position="315"/>
    </location>
</feature>
<dbReference type="Pfam" id="PF05491">
    <property type="entry name" value="WHD_RuvB"/>
    <property type="match status" value="1"/>
</dbReference>
<dbReference type="GO" id="GO:0006281">
    <property type="term" value="P:DNA repair"/>
    <property type="evidence" value="ECO:0007669"/>
    <property type="project" value="UniProtKB-UniRule"/>
</dbReference>
<gene>
    <name evidence="9 11" type="primary">ruvB</name>
    <name evidence="11" type="ORF">FOY43_02380</name>
</gene>
<dbReference type="GO" id="GO:0016887">
    <property type="term" value="F:ATP hydrolysis activity"/>
    <property type="evidence" value="ECO:0007669"/>
    <property type="project" value="RHEA"/>
</dbReference>
<keyword evidence="8 9" id="KW-0234">DNA repair</keyword>
<dbReference type="Pfam" id="PF17864">
    <property type="entry name" value="AAA_lid_4"/>
    <property type="match status" value="1"/>
</dbReference>
<evidence type="ECO:0000256" key="3">
    <source>
        <dbReference type="ARBA" id="ARBA00022763"/>
    </source>
</evidence>
<dbReference type="InterPro" id="IPR003593">
    <property type="entry name" value="AAA+_ATPase"/>
</dbReference>
<dbReference type="EC" id="3.6.4.-" evidence="9"/>
<dbReference type="InterPro" id="IPR008823">
    <property type="entry name" value="RuvB_wg_C"/>
</dbReference>
<dbReference type="Gene3D" id="1.10.10.10">
    <property type="entry name" value="Winged helix-like DNA-binding domain superfamily/Winged helix DNA-binding domain"/>
    <property type="match status" value="1"/>
</dbReference>
<feature type="domain" description="AAA+ ATPase" evidence="10">
    <location>
        <begin position="36"/>
        <end position="167"/>
    </location>
</feature>
<feature type="binding site" evidence="9">
    <location>
        <position position="52"/>
    </location>
    <ligand>
        <name>ATP</name>
        <dbReference type="ChEBI" id="CHEBI:30616"/>
    </ligand>
</feature>
<dbReference type="Gene3D" id="1.10.8.60">
    <property type="match status" value="1"/>
</dbReference>
<keyword evidence="4 9" id="KW-0378">Hydrolase</keyword>
<protein>
    <recommendedName>
        <fullName evidence="9">Holliday junction branch migration complex subunit RuvB</fullName>
        <ecNumber evidence="9">3.6.4.-</ecNumber>
    </recommendedName>
</protein>
<sequence>MKVELQPSSFDEFIGQSNVKNTIKTMIDSSLRQGINLDHMLFHGIPGTGKTSLAGIIANELNRQIHYVQASNLEKKSDLITILTCLNEGDILFIDEIHSLNSIIEESLYNAMEYFVFDLIIGVDASARTMRMNLKKFTLIGATTKFNMISKPFKERFGYIARFNNYTKKELCKIIRNSADKLQIKIKDEEILQISSFSNFTPRIANNLLKRCNDFRISLNKDIIDQETVKITFYNLDLYKLGLGKEHVDYLKMLRENFNDKWVSLDTIANLMSIPKENILINIEPLLLMHGLLIKSSRGRKISSYGIDYLLDLKK</sequence>
<feature type="binding site" evidence="9">
    <location>
        <position position="156"/>
    </location>
    <ligand>
        <name>ATP</name>
        <dbReference type="ChEBI" id="CHEBI:30616"/>
    </ligand>
</feature>
<evidence type="ECO:0000256" key="1">
    <source>
        <dbReference type="ARBA" id="ARBA00022490"/>
    </source>
</evidence>
<keyword evidence="7 9" id="KW-0233">DNA recombination</keyword>
<dbReference type="EMBL" id="CP041663">
    <property type="protein sequence ID" value="QDY88495.1"/>
    <property type="molecule type" value="Genomic_DNA"/>
</dbReference>
<feature type="binding site" evidence="9">
    <location>
        <position position="50"/>
    </location>
    <ligand>
        <name>ATP</name>
        <dbReference type="ChEBI" id="CHEBI:30616"/>
    </ligand>
</feature>
<organism evidence="11 12">
    <name type="scientific">Mycoplasma anserisalpingitidis</name>
    <dbReference type="NCBI Taxonomy" id="519450"/>
    <lineage>
        <taxon>Bacteria</taxon>
        <taxon>Bacillati</taxon>
        <taxon>Mycoplasmatota</taxon>
        <taxon>Mollicutes</taxon>
        <taxon>Mycoplasmataceae</taxon>
        <taxon>Mycoplasma</taxon>
    </lineage>
</organism>
<evidence type="ECO:0000256" key="2">
    <source>
        <dbReference type="ARBA" id="ARBA00022741"/>
    </source>
</evidence>
<dbReference type="InterPro" id="IPR008824">
    <property type="entry name" value="RuvB-like_N"/>
</dbReference>
<dbReference type="InterPro" id="IPR004605">
    <property type="entry name" value="DNA_helicase_Holl-junc_RuvB"/>
</dbReference>
<feature type="binding site" evidence="9">
    <location>
        <position position="203"/>
    </location>
    <ligand>
        <name>ATP</name>
        <dbReference type="ChEBI" id="CHEBI:30616"/>
    </ligand>
</feature>
<dbReference type="GO" id="GO:0006310">
    <property type="term" value="P:DNA recombination"/>
    <property type="evidence" value="ECO:0007669"/>
    <property type="project" value="UniProtKB-UniRule"/>
</dbReference>
<dbReference type="InterPro" id="IPR036388">
    <property type="entry name" value="WH-like_DNA-bd_sf"/>
</dbReference>
<dbReference type="GO" id="GO:0005524">
    <property type="term" value="F:ATP binding"/>
    <property type="evidence" value="ECO:0007669"/>
    <property type="project" value="UniProtKB-UniRule"/>
</dbReference>
<comment type="function">
    <text evidence="9">The RuvA-RuvB-RuvC complex processes Holliday junction (HJ) DNA during genetic recombination and DNA repair, while the RuvA-RuvB complex plays an important role in the rescue of blocked DNA replication forks via replication fork reversal (RFR). RuvA specifically binds to HJ cruciform DNA, conferring on it an open structure. The RuvB hexamer acts as an ATP-dependent pump, pulling dsDNA into and through the RuvAB complex. RuvB forms 2 homohexamers on either side of HJ DNA bound by 1 or 2 RuvA tetramers; 4 subunits per hexamer contact DNA at a time. Coordinated motions by a converter formed by DNA-disengaged RuvB subunits stimulates ATP hydrolysis and nucleotide exchange. Immobilization of the converter enables RuvB to convert the ATP-contained energy into a lever motion, pulling 2 nucleotides of DNA out of the RuvA tetramer per ATP hydrolyzed, thus driving DNA branch migration. The RuvB motors rotate together with the DNA substrate, which together with the progressing nucleotide cycle form the mechanistic basis for DNA recombination by continuous HJ branch migration. Branch migration allows RuvC to scan DNA until it finds its consensus sequence, where it cleaves and resolves cruciform DNA.</text>
</comment>
<dbReference type="GO" id="GO:0009378">
    <property type="term" value="F:four-way junction helicase activity"/>
    <property type="evidence" value="ECO:0007669"/>
    <property type="project" value="InterPro"/>
</dbReference>
<dbReference type="Pfam" id="PF05496">
    <property type="entry name" value="RuvB_N"/>
    <property type="match status" value="1"/>
</dbReference>
<keyword evidence="2 9" id="KW-0547">Nucleotide-binding</keyword>
<feature type="binding site" evidence="9">
    <location>
        <position position="47"/>
    </location>
    <ligand>
        <name>ATP</name>
        <dbReference type="ChEBI" id="CHEBI:30616"/>
    </ligand>
</feature>
<comment type="caution">
    <text evidence="9">Lacks conserved residue(s) required for the propagation of feature annotation.</text>
</comment>
<keyword evidence="3 9" id="KW-0227">DNA damage</keyword>